<keyword evidence="2" id="KW-1185">Reference proteome</keyword>
<proteinExistence type="predicted"/>
<dbReference type="AlphaFoldDB" id="A0A229RVJ2"/>
<organism evidence="1 2">
    <name type="scientific">Amycolatopsis thailandensis</name>
    <dbReference type="NCBI Taxonomy" id="589330"/>
    <lineage>
        <taxon>Bacteria</taxon>
        <taxon>Bacillati</taxon>
        <taxon>Actinomycetota</taxon>
        <taxon>Actinomycetes</taxon>
        <taxon>Pseudonocardiales</taxon>
        <taxon>Pseudonocardiaceae</taxon>
        <taxon>Amycolatopsis</taxon>
    </lineage>
</organism>
<dbReference type="OrthoDB" id="4523834at2"/>
<accession>A0A229RVJ2</accession>
<reference evidence="1 2" key="1">
    <citation type="submission" date="2017-07" db="EMBL/GenBank/DDBJ databases">
        <title>Amycolatopsis thailandensis Genome sequencing and assembly.</title>
        <authorList>
            <person name="Kaur N."/>
            <person name="Mayilraj S."/>
        </authorList>
    </citation>
    <scope>NUCLEOTIDE SEQUENCE [LARGE SCALE GENOMIC DNA]</scope>
    <source>
        <strain evidence="1 2">JCM 16380</strain>
    </source>
</reference>
<name>A0A229RVJ2_9PSEU</name>
<comment type="caution">
    <text evidence="1">The sequence shown here is derived from an EMBL/GenBank/DDBJ whole genome shotgun (WGS) entry which is preliminary data.</text>
</comment>
<protein>
    <submittedName>
        <fullName evidence="1">Transcriptional regulator</fullName>
    </submittedName>
</protein>
<sequence>MRLSNERFAEKLGVAARTVASWRKKPDLVQQSEMQQVLDTAFEQASDAERARFAELVGEAPAAQAVSGITEDERLTTDPHIGAALEWLDRSARWIPGTARRAVASRLADVTVQDLHNRGTRRSWVSQREVVDALRQYYGHQIENHGLYCGRIGADTVNTSVLTCVDWLDVACELRPEQERFTATSTRPDASLELDERAASLAVQRLAETLAMSTRLVNSPIYRLLGTDIRKHQLGGSFGVTHFAHYALTMDLLEGELMDALAAGSSSMPLRDRHLPDLRSVLDVANRLCAGGVLALTAIARPADPYRGDADYLLLVQERSGHVLNAARRLAVIPKGFHQPLTDVRRDAQVGATLRRELEEELFGRPDIDNTLDEMLTADPMHPARRSEPMRWLAEEPDRLRLESTGFGLNLVSGNYEFASLIVIDDEEFWQRYGGMVEANWESATLRQYSTTDTELVTELLSDVAWSNEGLFAMMQGLRRLAEIGGERVKLPPIEWEIST</sequence>
<gene>
    <name evidence="1" type="ORF">CFP71_27150</name>
</gene>
<evidence type="ECO:0000313" key="2">
    <source>
        <dbReference type="Proteomes" id="UP000215223"/>
    </source>
</evidence>
<dbReference type="Proteomes" id="UP000215223">
    <property type="component" value="Unassembled WGS sequence"/>
</dbReference>
<evidence type="ECO:0000313" key="1">
    <source>
        <dbReference type="EMBL" id="OXM50676.1"/>
    </source>
</evidence>
<dbReference type="EMBL" id="NMQT01000099">
    <property type="protein sequence ID" value="OXM50676.1"/>
    <property type="molecule type" value="Genomic_DNA"/>
</dbReference>